<dbReference type="Proteomes" id="UP000536624">
    <property type="component" value="Unassembled WGS sequence"/>
</dbReference>
<evidence type="ECO:0000313" key="2">
    <source>
        <dbReference type="EMBL" id="NIY66296.1"/>
    </source>
</evidence>
<feature type="compositionally biased region" description="Basic and acidic residues" evidence="1">
    <location>
        <begin position="34"/>
        <end position="53"/>
    </location>
</feature>
<feature type="compositionally biased region" description="Polar residues" evidence="1">
    <location>
        <begin position="82"/>
        <end position="92"/>
    </location>
</feature>
<feature type="compositionally biased region" description="Polar residues" evidence="1">
    <location>
        <begin position="9"/>
        <end position="18"/>
    </location>
</feature>
<reference evidence="2 3" key="1">
    <citation type="submission" date="2020-02" db="EMBL/GenBank/DDBJ databases">
        <title>Streptomyces malaysiensis DSM14702 (JHCC583434, PFL_A843) Genome sequencing and assembly.</title>
        <authorList>
            <person name="Samborskyy M."/>
        </authorList>
    </citation>
    <scope>NUCLEOTIDE SEQUENCE [LARGE SCALE GENOMIC DNA]</scope>
    <source>
        <strain evidence="2 3">DSM 14702</strain>
    </source>
</reference>
<name>A0A7X5X6I7_STRMQ</name>
<organism evidence="2 3">
    <name type="scientific">Streptomyces malaysiensis</name>
    <dbReference type="NCBI Taxonomy" id="92644"/>
    <lineage>
        <taxon>Bacteria</taxon>
        <taxon>Bacillati</taxon>
        <taxon>Actinomycetota</taxon>
        <taxon>Actinomycetes</taxon>
        <taxon>Kitasatosporales</taxon>
        <taxon>Streptomycetaceae</taxon>
        <taxon>Streptomyces</taxon>
        <taxon>Streptomyces violaceusniger group</taxon>
    </lineage>
</organism>
<proteinExistence type="predicted"/>
<evidence type="ECO:0000256" key="1">
    <source>
        <dbReference type="SAM" id="MobiDB-lite"/>
    </source>
</evidence>
<comment type="caution">
    <text evidence="2">The sequence shown here is derived from an EMBL/GenBank/DDBJ whole genome shotgun (WGS) entry which is preliminary data.</text>
</comment>
<feature type="region of interest" description="Disordered" evidence="1">
    <location>
        <begin position="1"/>
        <end position="116"/>
    </location>
</feature>
<dbReference type="EMBL" id="JAALLH010000001">
    <property type="protein sequence ID" value="NIY66296.1"/>
    <property type="molecule type" value="Genomic_DNA"/>
</dbReference>
<feature type="compositionally biased region" description="Low complexity" evidence="1">
    <location>
        <begin position="19"/>
        <end position="29"/>
    </location>
</feature>
<feature type="compositionally biased region" description="Basic and acidic residues" evidence="1">
    <location>
        <begin position="63"/>
        <end position="74"/>
    </location>
</feature>
<sequence>MDSAGQDHFGTSGSTAVPSRSSRAGGASATHSDTSGHFRMRSELFKGRGDQRRCVGRHGQSKVTERRELHDRGRPCPLCTEPRSNMTRHQQPGVSRLRRSPDRRGRGSTRLPVRAPSSMVPVGVSVVALSDHPVGFRCALRDARRMDRLTSPPPPRR</sequence>
<gene>
    <name evidence="2" type="ORF">SMALB_4316</name>
</gene>
<protein>
    <submittedName>
        <fullName evidence="2">Uncharacterized protein</fullName>
    </submittedName>
</protein>
<accession>A0A7X5X6I7</accession>
<dbReference type="AlphaFoldDB" id="A0A7X5X6I7"/>
<evidence type="ECO:0000313" key="3">
    <source>
        <dbReference type="Proteomes" id="UP000536624"/>
    </source>
</evidence>